<keyword evidence="5 6" id="KW-0472">Membrane</keyword>
<comment type="subcellular location">
    <subcellularLocation>
        <location evidence="1 6">Cell membrane</location>
        <topology evidence="1 6">Multi-pass membrane protein</topology>
    </subcellularLocation>
</comment>
<protein>
    <recommendedName>
        <fullName evidence="6">TVP38/TMEM64 family membrane protein</fullName>
    </recommendedName>
</protein>
<dbReference type="EMBL" id="CP029553">
    <property type="protein sequence ID" value="AWN49840.1"/>
    <property type="molecule type" value="Genomic_DNA"/>
</dbReference>
<keyword evidence="9" id="KW-1185">Reference proteome</keyword>
<evidence type="ECO:0000256" key="3">
    <source>
        <dbReference type="ARBA" id="ARBA00022692"/>
    </source>
</evidence>
<evidence type="ECO:0000313" key="8">
    <source>
        <dbReference type="EMBL" id="AWN49840.1"/>
    </source>
</evidence>
<evidence type="ECO:0000256" key="2">
    <source>
        <dbReference type="ARBA" id="ARBA00022475"/>
    </source>
</evidence>
<dbReference type="InterPro" id="IPR032816">
    <property type="entry name" value="VTT_dom"/>
</dbReference>
<comment type="caution">
    <text evidence="6">Lacks conserved residue(s) required for the propagation of feature annotation.</text>
</comment>
<feature type="transmembrane region" description="Helical" evidence="6">
    <location>
        <begin position="26"/>
        <end position="46"/>
    </location>
</feature>
<accession>A0A2U8WWK9</accession>
<comment type="similarity">
    <text evidence="6">Belongs to the TVP38/TMEM64 family.</text>
</comment>
<keyword evidence="3 6" id="KW-0812">Transmembrane</keyword>
<keyword evidence="2 6" id="KW-1003">Cell membrane</keyword>
<feature type="domain" description="VTT" evidence="7">
    <location>
        <begin position="85"/>
        <end position="202"/>
    </location>
</feature>
<dbReference type="PANTHER" id="PTHR12677:SF59">
    <property type="entry name" value="GOLGI APPARATUS MEMBRANE PROTEIN TVP38-RELATED"/>
    <property type="match status" value="1"/>
</dbReference>
<feature type="transmembrane region" description="Helical" evidence="6">
    <location>
        <begin position="97"/>
        <end position="121"/>
    </location>
</feature>
<dbReference type="Pfam" id="PF09335">
    <property type="entry name" value="VTT_dom"/>
    <property type="match status" value="1"/>
</dbReference>
<dbReference type="GO" id="GO:0005886">
    <property type="term" value="C:plasma membrane"/>
    <property type="evidence" value="ECO:0007669"/>
    <property type="project" value="UniProtKB-SubCell"/>
</dbReference>
<keyword evidence="4 6" id="KW-1133">Transmembrane helix</keyword>
<reference evidence="8 9" key="1">
    <citation type="submission" date="2018-05" db="EMBL/GenBank/DDBJ databases">
        <title>Complete Genome Sequence of Methylobacterium sp. 17Sr1-28.</title>
        <authorList>
            <person name="Srinivasan S."/>
        </authorList>
    </citation>
    <scope>NUCLEOTIDE SEQUENCE [LARGE SCALE GENOMIC DNA]</scope>
    <source>
        <strain evidence="8 9">17Sr1-28</strain>
    </source>
</reference>
<evidence type="ECO:0000313" key="9">
    <source>
        <dbReference type="Proteomes" id="UP000245444"/>
    </source>
</evidence>
<dbReference type="AlphaFoldDB" id="A0A2U8WWK9"/>
<proteinExistence type="inferred from homology"/>
<feature type="transmembrane region" description="Helical" evidence="6">
    <location>
        <begin position="180"/>
        <end position="202"/>
    </location>
</feature>
<evidence type="ECO:0000256" key="5">
    <source>
        <dbReference type="ARBA" id="ARBA00023136"/>
    </source>
</evidence>
<organism evidence="8 9">
    <name type="scientific">Methylobacterium terrae</name>
    <dbReference type="NCBI Taxonomy" id="2202827"/>
    <lineage>
        <taxon>Bacteria</taxon>
        <taxon>Pseudomonadati</taxon>
        <taxon>Pseudomonadota</taxon>
        <taxon>Alphaproteobacteria</taxon>
        <taxon>Hyphomicrobiales</taxon>
        <taxon>Methylobacteriaceae</taxon>
        <taxon>Methylobacterium</taxon>
    </lineage>
</organism>
<evidence type="ECO:0000256" key="4">
    <source>
        <dbReference type="ARBA" id="ARBA00022989"/>
    </source>
</evidence>
<evidence type="ECO:0000259" key="7">
    <source>
        <dbReference type="Pfam" id="PF09335"/>
    </source>
</evidence>
<dbReference type="InterPro" id="IPR015414">
    <property type="entry name" value="TMEM64"/>
</dbReference>
<dbReference type="Proteomes" id="UP000245444">
    <property type="component" value="Chromosome"/>
</dbReference>
<name>A0A2U8WWK9_9HYPH</name>
<sequence>MGPADRPAVLRPRSGRRAGAAVTRRLAILAGLALLAALPFGLGLVAPGTPGDVIAWLSALCERQGAAGPALLVAAQALIAASGVLPASLLGIAAGTLLGIGPGFAAAAAGTMAGALLSFWIGRALLRGRRPGFPAGGRWAMALDRSVAAEGWRLVGLMRLSPVMPFAPTSYALSLSSVRLADYLIGTLAVLPALLAYVMLGALGRTALAGEAEWLRGGVLVLGLGATVLLLRKLKRLAKTSTCETLAPDTLAPEGALRGERP</sequence>
<dbReference type="OrthoDB" id="9779114at2"/>
<evidence type="ECO:0000256" key="1">
    <source>
        <dbReference type="ARBA" id="ARBA00004651"/>
    </source>
</evidence>
<gene>
    <name evidence="8" type="ORF">DK419_03090</name>
</gene>
<evidence type="ECO:0000256" key="6">
    <source>
        <dbReference type="RuleBase" id="RU366058"/>
    </source>
</evidence>
<feature type="transmembrane region" description="Helical" evidence="6">
    <location>
        <begin position="214"/>
        <end position="231"/>
    </location>
</feature>
<dbReference type="PANTHER" id="PTHR12677">
    <property type="entry name" value="GOLGI APPARATUS MEMBRANE PROTEIN TVP38-RELATED"/>
    <property type="match status" value="1"/>
</dbReference>
<dbReference type="KEGG" id="mtea:DK419_03090"/>